<protein>
    <submittedName>
        <fullName evidence="2">DUF3019 domain-containing protein</fullName>
    </submittedName>
</protein>
<feature type="signal peptide" evidence="1">
    <location>
        <begin position="1"/>
        <end position="21"/>
    </location>
</feature>
<dbReference type="RefSeq" id="WP_309039011.1">
    <property type="nucleotide sequence ID" value="NZ_JAVIFY010000006.1"/>
</dbReference>
<organism evidence="2 3">
    <name type="scientific">Pseudoalteromonas haloplanktis</name>
    <name type="common">Alteromonas haloplanktis</name>
    <dbReference type="NCBI Taxonomy" id="228"/>
    <lineage>
        <taxon>Bacteria</taxon>
        <taxon>Pseudomonadati</taxon>
        <taxon>Pseudomonadota</taxon>
        <taxon>Gammaproteobacteria</taxon>
        <taxon>Alteromonadales</taxon>
        <taxon>Pseudoalteromonadaceae</taxon>
        <taxon>Pseudoalteromonas</taxon>
    </lineage>
</organism>
<accession>A0ABU1BCK8</accession>
<reference evidence="2 3" key="1">
    <citation type="submission" date="2023-08" db="EMBL/GenBank/DDBJ databases">
        <title>Pseudoalteromonas haloplanktis LL1 genome.</title>
        <authorList>
            <person name="Wu S."/>
        </authorList>
    </citation>
    <scope>NUCLEOTIDE SEQUENCE [LARGE SCALE GENOMIC DNA]</scope>
    <source>
        <strain evidence="2 3">LL1</strain>
    </source>
</reference>
<keyword evidence="3" id="KW-1185">Reference proteome</keyword>
<evidence type="ECO:0000313" key="3">
    <source>
        <dbReference type="Proteomes" id="UP001226574"/>
    </source>
</evidence>
<keyword evidence="1" id="KW-0732">Signal</keyword>
<comment type="caution">
    <text evidence="2">The sequence shown here is derived from an EMBL/GenBank/DDBJ whole genome shotgun (WGS) entry which is preliminary data.</text>
</comment>
<proteinExistence type="predicted"/>
<dbReference type="Proteomes" id="UP001226574">
    <property type="component" value="Unassembled WGS sequence"/>
</dbReference>
<dbReference type="EMBL" id="JAVIFY010000006">
    <property type="protein sequence ID" value="MDQ9092045.1"/>
    <property type="molecule type" value="Genomic_DNA"/>
</dbReference>
<gene>
    <name evidence="2" type="ORF">RC083_10630</name>
</gene>
<name>A0ABU1BCK8_PSEHA</name>
<sequence length="131" mass="15329">MNMIKPLTVIFITTVSSGLFAEPNPQVQFNTTPKTCILEEDQSTCEFNLHVYFKLAQFKELCLEIPQRPNYTQCFSSTDSISKKLKIRTNYDIIVQLFDPIEQQIVAQQKITVAHYKEKSYRVKRRFGWSL</sequence>
<evidence type="ECO:0000313" key="2">
    <source>
        <dbReference type="EMBL" id="MDQ9092045.1"/>
    </source>
</evidence>
<dbReference type="InterPro" id="IPR021559">
    <property type="entry name" value="DUF3019"/>
</dbReference>
<feature type="chain" id="PRO_5046628395" evidence="1">
    <location>
        <begin position="22"/>
        <end position="131"/>
    </location>
</feature>
<dbReference type="Pfam" id="PF11456">
    <property type="entry name" value="DUF3019"/>
    <property type="match status" value="1"/>
</dbReference>
<evidence type="ECO:0000256" key="1">
    <source>
        <dbReference type="SAM" id="SignalP"/>
    </source>
</evidence>